<evidence type="ECO:0000313" key="2">
    <source>
        <dbReference type="EMBL" id="TGZ64232.1"/>
    </source>
</evidence>
<keyword evidence="1" id="KW-1133">Transmembrane helix</keyword>
<sequence>MQLTWRHGYFDHLKRLLFGILLFILSYRGIQHALLGSKICYSMFESGFVDADGIWQPSDCLAHRYYPSTVLRCHKWASKKMISNKIFFLGDSDLMPLFYQFASYVTQTGEPRAEVVDWGKSWNITMIPDRVVNLALRNL</sequence>
<evidence type="ECO:0000313" key="3">
    <source>
        <dbReference type="Proteomes" id="UP000308267"/>
    </source>
</evidence>
<gene>
    <name evidence="2" type="ORF">CRM22_006482</name>
</gene>
<organism evidence="2 3">
    <name type="scientific">Opisthorchis felineus</name>
    <dbReference type="NCBI Taxonomy" id="147828"/>
    <lineage>
        <taxon>Eukaryota</taxon>
        <taxon>Metazoa</taxon>
        <taxon>Spiralia</taxon>
        <taxon>Lophotrochozoa</taxon>
        <taxon>Platyhelminthes</taxon>
        <taxon>Trematoda</taxon>
        <taxon>Digenea</taxon>
        <taxon>Opisthorchiida</taxon>
        <taxon>Opisthorchiata</taxon>
        <taxon>Opisthorchiidae</taxon>
        <taxon>Opisthorchis</taxon>
    </lineage>
</organism>
<keyword evidence="1" id="KW-0812">Transmembrane</keyword>
<accession>A0A4S2LKQ8</accession>
<comment type="caution">
    <text evidence="2">The sequence shown here is derived from an EMBL/GenBank/DDBJ whole genome shotgun (WGS) entry which is preliminary data.</text>
</comment>
<reference evidence="2 3" key="1">
    <citation type="journal article" date="2019" name="BMC Genomics">
        <title>New insights from Opisthorchis felineus genome: update on genomics of the epidemiologically important liver flukes.</title>
        <authorList>
            <person name="Ershov N.I."/>
            <person name="Mordvinov V.A."/>
            <person name="Prokhortchouk E.B."/>
            <person name="Pakharukova M.Y."/>
            <person name="Gunbin K.V."/>
            <person name="Ustyantsev K."/>
            <person name="Genaev M.A."/>
            <person name="Blinov A.G."/>
            <person name="Mazur A."/>
            <person name="Boulygina E."/>
            <person name="Tsygankova S."/>
            <person name="Khrameeva E."/>
            <person name="Chekanov N."/>
            <person name="Fan G."/>
            <person name="Xiao A."/>
            <person name="Zhang H."/>
            <person name="Xu X."/>
            <person name="Yang H."/>
            <person name="Solovyev V."/>
            <person name="Lee S.M."/>
            <person name="Liu X."/>
            <person name="Afonnikov D.A."/>
            <person name="Skryabin K.G."/>
        </authorList>
    </citation>
    <scope>NUCLEOTIDE SEQUENCE [LARGE SCALE GENOMIC DNA]</scope>
    <source>
        <strain evidence="2">AK-0245</strain>
        <tissue evidence="2">Whole organism</tissue>
    </source>
</reference>
<dbReference type="AlphaFoldDB" id="A0A4S2LKQ8"/>
<keyword evidence="3" id="KW-1185">Reference proteome</keyword>
<dbReference type="EMBL" id="SJOL01006840">
    <property type="protein sequence ID" value="TGZ64232.1"/>
    <property type="molecule type" value="Genomic_DNA"/>
</dbReference>
<evidence type="ECO:0000256" key="1">
    <source>
        <dbReference type="SAM" id="Phobius"/>
    </source>
</evidence>
<protein>
    <submittedName>
        <fullName evidence="2">Uncharacterized protein</fullName>
    </submittedName>
</protein>
<dbReference type="Proteomes" id="UP000308267">
    <property type="component" value="Unassembled WGS sequence"/>
</dbReference>
<name>A0A4S2LKQ8_OPIFE</name>
<proteinExistence type="predicted"/>
<keyword evidence="1" id="KW-0472">Membrane</keyword>
<feature type="transmembrane region" description="Helical" evidence="1">
    <location>
        <begin position="12"/>
        <end position="30"/>
    </location>
</feature>